<dbReference type="Proteomes" id="UP000305778">
    <property type="component" value="Unassembled WGS sequence"/>
</dbReference>
<protein>
    <submittedName>
        <fullName evidence="2">Uncharacterized protein</fullName>
    </submittedName>
</protein>
<sequence>MLSSFTVLLRLCGHVAGALLLGQSEQAGLASFAAAATLVLVTGLITTTLLTAGLLSSCTTHAGRDWALRRR</sequence>
<gene>
    <name evidence="2" type="ORF">FCI23_32500</name>
</gene>
<keyword evidence="1" id="KW-1133">Transmembrane helix</keyword>
<dbReference type="RefSeq" id="WP_136727604.1">
    <property type="nucleotide sequence ID" value="NZ_SUMC01000040.1"/>
</dbReference>
<keyword evidence="1" id="KW-0812">Transmembrane</keyword>
<evidence type="ECO:0000313" key="3">
    <source>
        <dbReference type="Proteomes" id="UP000305778"/>
    </source>
</evidence>
<evidence type="ECO:0000313" key="2">
    <source>
        <dbReference type="EMBL" id="TKA06358.1"/>
    </source>
</evidence>
<feature type="transmembrane region" description="Helical" evidence="1">
    <location>
        <begin position="32"/>
        <end position="55"/>
    </location>
</feature>
<accession>A0A4U0SCM8</accession>
<evidence type="ECO:0000256" key="1">
    <source>
        <dbReference type="SAM" id="Phobius"/>
    </source>
</evidence>
<proteinExistence type="predicted"/>
<organism evidence="2 3">
    <name type="scientific">Actinacidiphila oryziradicis</name>
    <dbReference type="NCBI Taxonomy" id="2571141"/>
    <lineage>
        <taxon>Bacteria</taxon>
        <taxon>Bacillati</taxon>
        <taxon>Actinomycetota</taxon>
        <taxon>Actinomycetes</taxon>
        <taxon>Kitasatosporales</taxon>
        <taxon>Streptomycetaceae</taxon>
        <taxon>Actinacidiphila</taxon>
    </lineage>
</organism>
<name>A0A4U0SCM8_9ACTN</name>
<comment type="caution">
    <text evidence="2">The sequence shown here is derived from an EMBL/GenBank/DDBJ whole genome shotgun (WGS) entry which is preliminary data.</text>
</comment>
<dbReference type="AlphaFoldDB" id="A0A4U0SCM8"/>
<feature type="non-terminal residue" evidence="2">
    <location>
        <position position="71"/>
    </location>
</feature>
<keyword evidence="3" id="KW-1185">Reference proteome</keyword>
<dbReference type="EMBL" id="SUMC01000040">
    <property type="protein sequence ID" value="TKA06358.1"/>
    <property type="molecule type" value="Genomic_DNA"/>
</dbReference>
<reference evidence="2 3" key="1">
    <citation type="submission" date="2019-04" db="EMBL/GenBank/DDBJ databases">
        <title>Streptomyces oryziradicis sp. nov., a novel actinomycete isolated from rhizosphere soil of rice (Oryza sativa L.).</title>
        <authorList>
            <person name="Li C."/>
        </authorList>
    </citation>
    <scope>NUCLEOTIDE SEQUENCE [LARGE SCALE GENOMIC DNA]</scope>
    <source>
        <strain evidence="2 3">NEAU-C40</strain>
    </source>
</reference>
<keyword evidence="1" id="KW-0472">Membrane</keyword>